<proteinExistence type="predicted"/>
<feature type="transmembrane region" description="Helical" evidence="1">
    <location>
        <begin position="39"/>
        <end position="57"/>
    </location>
</feature>
<dbReference type="AlphaFoldDB" id="A0A3N2DMQ1"/>
<feature type="transmembrane region" description="Helical" evidence="1">
    <location>
        <begin position="69"/>
        <end position="90"/>
    </location>
</feature>
<dbReference type="EMBL" id="RKHR01000004">
    <property type="protein sequence ID" value="ROS01096.1"/>
    <property type="molecule type" value="Genomic_DNA"/>
</dbReference>
<keyword evidence="1" id="KW-0812">Transmembrane</keyword>
<evidence type="ECO:0000313" key="2">
    <source>
        <dbReference type="EMBL" id="ROS01096.1"/>
    </source>
</evidence>
<accession>A0A3N2DMQ1</accession>
<name>A0A3N2DMQ1_9GAMM</name>
<organism evidence="2 3">
    <name type="scientific">Sinobacterium caligoides</name>
    <dbReference type="NCBI Taxonomy" id="933926"/>
    <lineage>
        <taxon>Bacteria</taxon>
        <taxon>Pseudomonadati</taxon>
        <taxon>Pseudomonadota</taxon>
        <taxon>Gammaproteobacteria</taxon>
        <taxon>Cellvibrionales</taxon>
        <taxon>Spongiibacteraceae</taxon>
        <taxon>Sinobacterium</taxon>
    </lineage>
</organism>
<comment type="caution">
    <text evidence="2">The sequence shown here is derived from an EMBL/GenBank/DDBJ whole genome shotgun (WGS) entry which is preliminary data.</text>
</comment>
<keyword evidence="1" id="KW-1133">Transmembrane helix</keyword>
<keyword evidence="3" id="KW-1185">Reference proteome</keyword>
<evidence type="ECO:0000256" key="1">
    <source>
        <dbReference type="SAM" id="Phobius"/>
    </source>
</evidence>
<keyword evidence="1" id="KW-0472">Membrane</keyword>
<reference evidence="2 3" key="1">
    <citation type="submission" date="2018-11" db="EMBL/GenBank/DDBJ databases">
        <title>Genomic Encyclopedia of Type Strains, Phase IV (KMG-IV): sequencing the most valuable type-strain genomes for metagenomic binning, comparative biology and taxonomic classification.</title>
        <authorList>
            <person name="Goeker M."/>
        </authorList>
    </citation>
    <scope>NUCLEOTIDE SEQUENCE [LARGE SCALE GENOMIC DNA]</scope>
    <source>
        <strain evidence="2 3">DSM 100316</strain>
    </source>
</reference>
<dbReference type="RefSeq" id="WP_123711926.1">
    <property type="nucleotide sequence ID" value="NZ_RKHR01000004.1"/>
</dbReference>
<gene>
    <name evidence="2" type="ORF">EDC56_1522</name>
</gene>
<evidence type="ECO:0000313" key="3">
    <source>
        <dbReference type="Proteomes" id="UP000275394"/>
    </source>
</evidence>
<protein>
    <submittedName>
        <fullName evidence="2">Uncharacterized protein</fullName>
    </submittedName>
</protein>
<sequence>MSILVPTFISIVGAGWTGLYIKHSTKEDYIELKRRFNSGYFWVIIIAVVLLSLHSLYVEVSSTAPVTRMTVFVVVGNVACLLLIIISVLLKLASDAAVSLSEPRGKMDRIVGDALGQLDKVIEAQRKNEKIMRGLVDQLGHEGEESKATKTDQG</sequence>
<dbReference type="Proteomes" id="UP000275394">
    <property type="component" value="Unassembled WGS sequence"/>
</dbReference>